<dbReference type="GO" id="GO:0015217">
    <property type="term" value="F:ADP transmembrane transporter activity"/>
    <property type="evidence" value="ECO:0007669"/>
    <property type="project" value="TreeGrafter"/>
</dbReference>
<evidence type="ECO:0000256" key="3">
    <source>
        <dbReference type="ARBA" id="ARBA00022448"/>
    </source>
</evidence>
<dbReference type="PANTHER" id="PTHR45939:SF2">
    <property type="entry name" value="CARRIER PROTEIN, PUTATIVE (AFU_ORTHOLOGUE AFUA_2G13870)-RELATED"/>
    <property type="match status" value="1"/>
</dbReference>
<dbReference type="GO" id="GO:0016020">
    <property type="term" value="C:membrane"/>
    <property type="evidence" value="ECO:0007669"/>
    <property type="project" value="UniProtKB-SubCell"/>
</dbReference>
<gene>
    <name evidence="11" type="ORF">PAXINDRAFT_140730</name>
</gene>
<evidence type="ECO:0000313" key="11">
    <source>
        <dbReference type="EMBL" id="KIJ06264.1"/>
    </source>
</evidence>
<dbReference type="SUPFAM" id="SSF103506">
    <property type="entry name" value="Mitochondrial carrier"/>
    <property type="match status" value="1"/>
</dbReference>
<protein>
    <recommendedName>
        <fullName evidence="13">Mitochondrial carrier</fullName>
    </recommendedName>
</protein>
<dbReference type="InterPro" id="IPR023395">
    <property type="entry name" value="MCP_dom_sf"/>
</dbReference>
<dbReference type="EMBL" id="KN820414">
    <property type="protein sequence ID" value="KIJ06264.1"/>
    <property type="molecule type" value="Genomic_DNA"/>
</dbReference>
<dbReference type="Gene3D" id="1.50.40.10">
    <property type="entry name" value="Mitochondrial carrier domain"/>
    <property type="match status" value="1"/>
</dbReference>
<feature type="repeat" description="Solcar" evidence="8">
    <location>
        <begin position="207"/>
        <end position="303"/>
    </location>
</feature>
<evidence type="ECO:0000256" key="1">
    <source>
        <dbReference type="ARBA" id="ARBA00004141"/>
    </source>
</evidence>
<dbReference type="HOGENOM" id="CLU_015166_6_3_1"/>
<organism evidence="11 12">
    <name type="scientific">Paxillus involutus ATCC 200175</name>
    <dbReference type="NCBI Taxonomy" id="664439"/>
    <lineage>
        <taxon>Eukaryota</taxon>
        <taxon>Fungi</taxon>
        <taxon>Dikarya</taxon>
        <taxon>Basidiomycota</taxon>
        <taxon>Agaricomycotina</taxon>
        <taxon>Agaricomycetes</taxon>
        <taxon>Agaricomycetidae</taxon>
        <taxon>Boletales</taxon>
        <taxon>Paxilineae</taxon>
        <taxon>Paxillaceae</taxon>
        <taxon>Paxillus</taxon>
    </lineage>
</organism>
<evidence type="ECO:0000256" key="7">
    <source>
        <dbReference type="ARBA" id="ARBA00023136"/>
    </source>
</evidence>
<feature type="transmembrane region" description="Helical" evidence="10">
    <location>
        <begin position="212"/>
        <end position="231"/>
    </location>
</feature>
<keyword evidence="12" id="KW-1185">Reference proteome</keyword>
<dbReference type="InterPro" id="IPR018108">
    <property type="entry name" value="MCP_transmembrane"/>
</dbReference>
<feature type="repeat" description="Solcar" evidence="8">
    <location>
        <begin position="94"/>
        <end position="197"/>
    </location>
</feature>
<proteinExistence type="inferred from homology"/>
<feature type="repeat" description="Solcar" evidence="8">
    <location>
        <begin position="5"/>
        <end position="83"/>
    </location>
</feature>
<evidence type="ECO:0000256" key="10">
    <source>
        <dbReference type="SAM" id="Phobius"/>
    </source>
</evidence>
<comment type="similarity">
    <text evidence="2 9">Belongs to the mitochondrial carrier (TC 2.A.29) family.</text>
</comment>
<reference evidence="12" key="2">
    <citation type="submission" date="2015-01" db="EMBL/GenBank/DDBJ databases">
        <title>Evolutionary Origins and Diversification of the Mycorrhizal Mutualists.</title>
        <authorList>
            <consortium name="DOE Joint Genome Institute"/>
            <consortium name="Mycorrhizal Genomics Consortium"/>
            <person name="Kohler A."/>
            <person name="Kuo A."/>
            <person name="Nagy L.G."/>
            <person name="Floudas D."/>
            <person name="Copeland A."/>
            <person name="Barry K.W."/>
            <person name="Cichocki N."/>
            <person name="Veneault-Fourrey C."/>
            <person name="LaButti K."/>
            <person name="Lindquist E.A."/>
            <person name="Lipzen A."/>
            <person name="Lundell T."/>
            <person name="Morin E."/>
            <person name="Murat C."/>
            <person name="Riley R."/>
            <person name="Ohm R."/>
            <person name="Sun H."/>
            <person name="Tunlid A."/>
            <person name="Henrissat B."/>
            <person name="Grigoriev I.V."/>
            <person name="Hibbett D.S."/>
            <person name="Martin F."/>
        </authorList>
    </citation>
    <scope>NUCLEOTIDE SEQUENCE [LARGE SCALE GENOMIC DNA]</scope>
    <source>
        <strain evidence="12">ATCC 200175</strain>
    </source>
</reference>
<evidence type="ECO:0000256" key="6">
    <source>
        <dbReference type="ARBA" id="ARBA00022989"/>
    </source>
</evidence>
<dbReference type="InterPro" id="IPR052217">
    <property type="entry name" value="Mito/Peroxisomal_Carrier"/>
</dbReference>
<dbReference type="PANTHER" id="PTHR45939">
    <property type="entry name" value="PEROXISOMAL MEMBRANE PROTEIN PMP34-RELATED"/>
    <property type="match status" value="1"/>
</dbReference>
<accession>A0A0C9SMJ1</accession>
<evidence type="ECO:0008006" key="13">
    <source>
        <dbReference type="Google" id="ProtNLM"/>
    </source>
</evidence>
<dbReference type="OrthoDB" id="18574at2759"/>
<evidence type="ECO:0000256" key="9">
    <source>
        <dbReference type="RuleBase" id="RU000488"/>
    </source>
</evidence>
<dbReference type="Proteomes" id="UP000053647">
    <property type="component" value="Unassembled WGS sequence"/>
</dbReference>
<dbReference type="AlphaFoldDB" id="A0A0C9SMJ1"/>
<keyword evidence="5" id="KW-0677">Repeat</keyword>
<comment type="subcellular location">
    <subcellularLocation>
        <location evidence="1">Membrane</location>
        <topology evidence="1">Multi-pass membrane protein</topology>
    </subcellularLocation>
</comment>
<sequence>MTSVLPPFVQAVSGSLGAASANASTYPLDVITTRIQANKSQSLRKLLTAHRLSSLYDGLLTDTGATLLSSFVYYYAYSFLRALFARGKSKTAILAVSEELAIGYLSGILSRAVTTPLSIITVRMQTGREVDSDDVGLHDTLRSTTSASTTSLSFRAVCKQIHDEAGLRGFWKGFTTTFLLSLNPAITLYLFQLFRRVVLRGRDRAAPRPSQAFIGGALANSVAVTLLYPLILAKTLIQATRKSSDIDLPPTKPQSTPTIQGTLKDIYAANGALGLYRGLSSQIFKGVLRQGTAMMVKQRIEQLVIRGYLKQRELRGRG</sequence>
<keyword evidence="3 9" id="KW-0813">Transport</keyword>
<dbReference type="Pfam" id="PF00153">
    <property type="entry name" value="Mito_carr"/>
    <property type="match status" value="3"/>
</dbReference>
<keyword evidence="7 8" id="KW-0472">Membrane</keyword>
<evidence type="ECO:0000256" key="8">
    <source>
        <dbReference type="PROSITE-ProRule" id="PRU00282"/>
    </source>
</evidence>
<reference evidence="11 12" key="1">
    <citation type="submission" date="2014-06" db="EMBL/GenBank/DDBJ databases">
        <authorList>
            <consortium name="DOE Joint Genome Institute"/>
            <person name="Kuo A."/>
            <person name="Kohler A."/>
            <person name="Nagy L.G."/>
            <person name="Floudas D."/>
            <person name="Copeland A."/>
            <person name="Barry K.W."/>
            <person name="Cichocki N."/>
            <person name="Veneault-Fourrey C."/>
            <person name="LaButti K."/>
            <person name="Lindquist E.A."/>
            <person name="Lipzen A."/>
            <person name="Lundell T."/>
            <person name="Morin E."/>
            <person name="Murat C."/>
            <person name="Sun H."/>
            <person name="Tunlid A."/>
            <person name="Henrissat B."/>
            <person name="Grigoriev I.V."/>
            <person name="Hibbett D.S."/>
            <person name="Martin F."/>
            <person name="Nordberg H.P."/>
            <person name="Cantor M.N."/>
            <person name="Hua S.X."/>
        </authorList>
    </citation>
    <scope>NUCLEOTIDE SEQUENCE [LARGE SCALE GENOMIC DNA]</scope>
    <source>
        <strain evidence="11 12">ATCC 200175</strain>
    </source>
</reference>
<keyword evidence="4 8" id="KW-0812">Transmembrane</keyword>
<name>A0A0C9SMJ1_PAXIN</name>
<dbReference type="PROSITE" id="PS50920">
    <property type="entry name" value="SOLCAR"/>
    <property type="match status" value="3"/>
</dbReference>
<keyword evidence="6 10" id="KW-1133">Transmembrane helix</keyword>
<evidence type="ECO:0000256" key="2">
    <source>
        <dbReference type="ARBA" id="ARBA00006375"/>
    </source>
</evidence>
<feature type="transmembrane region" description="Helical" evidence="10">
    <location>
        <begin position="170"/>
        <end position="191"/>
    </location>
</feature>
<evidence type="ECO:0000256" key="5">
    <source>
        <dbReference type="ARBA" id="ARBA00022737"/>
    </source>
</evidence>
<evidence type="ECO:0000313" key="12">
    <source>
        <dbReference type="Proteomes" id="UP000053647"/>
    </source>
</evidence>
<evidence type="ECO:0000256" key="4">
    <source>
        <dbReference type="ARBA" id="ARBA00022692"/>
    </source>
</evidence>